<sequence>MSDFDRNVAARGFGTAARSVEIDAGLRAYMLRVYNYMAAGVALTGVVAFFAFQLAGGDAIRITPAGIVGATAFGQMILGGFTPIVLMLATLGLVFFLSFRVHTLQPSTAFGLFMLYAGLLGLALMSILVVYTGSSIARTFFISAASFGALSLYGYTTQRDLSPIGSFLIMGLFGLILASIVNIFLGSSGLGFVISIVGVLIFAGLTAWDTQKIKEMYDVNDDGTIAGRKAVMGALTLYLDFINLFLFMLRFLGDRR</sequence>
<gene>
    <name evidence="7" type="ORF">DXH78_06335</name>
</gene>
<feature type="transmembrane region" description="Helical" evidence="6">
    <location>
        <begin position="167"/>
        <end position="185"/>
    </location>
</feature>
<name>A0A371B9F1_9BRAD</name>
<dbReference type="AlphaFoldDB" id="A0A371B9F1"/>
<evidence type="ECO:0000256" key="5">
    <source>
        <dbReference type="ARBA" id="ARBA00023136"/>
    </source>
</evidence>
<dbReference type="PANTHER" id="PTHR23291">
    <property type="entry name" value="BAX INHIBITOR-RELATED"/>
    <property type="match status" value="1"/>
</dbReference>
<feature type="transmembrane region" description="Helical" evidence="6">
    <location>
        <begin position="72"/>
        <end position="97"/>
    </location>
</feature>
<reference evidence="8" key="1">
    <citation type="submission" date="2018-08" db="EMBL/GenBank/DDBJ databases">
        <authorList>
            <person name="Kim S.-J."/>
            <person name="Jung G.-Y."/>
        </authorList>
    </citation>
    <scope>NUCLEOTIDE SEQUENCE [LARGE SCALE GENOMIC DNA]</scope>
    <source>
        <strain evidence="8">GY_H</strain>
    </source>
</reference>
<dbReference type="InterPro" id="IPR006214">
    <property type="entry name" value="Bax_inhibitor_1-related"/>
</dbReference>
<keyword evidence="3 6" id="KW-0812">Transmembrane</keyword>
<keyword evidence="4 6" id="KW-1133">Transmembrane helix</keyword>
<feature type="transmembrane region" description="Helical" evidence="6">
    <location>
        <begin position="33"/>
        <end position="52"/>
    </location>
</feature>
<comment type="caution">
    <text evidence="7">The sequence shown here is derived from an EMBL/GenBank/DDBJ whole genome shotgun (WGS) entry which is preliminary data.</text>
</comment>
<dbReference type="EMBL" id="QRGO01000001">
    <property type="protein sequence ID" value="RDV04235.1"/>
    <property type="molecule type" value="Genomic_DNA"/>
</dbReference>
<feature type="transmembrane region" description="Helical" evidence="6">
    <location>
        <begin position="136"/>
        <end position="155"/>
    </location>
</feature>
<evidence type="ECO:0000256" key="6">
    <source>
        <dbReference type="RuleBase" id="RU004379"/>
    </source>
</evidence>
<dbReference type="RefSeq" id="WP_115516262.1">
    <property type="nucleotide sequence ID" value="NZ_QRGO01000001.1"/>
</dbReference>
<keyword evidence="8" id="KW-1185">Reference proteome</keyword>
<evidence type="ECO:0000256" key="4">
    <source>
        <dbReference type="ARBA" id="ARBA00022989"/>
    </source>
</evidence>
<keyword evidence="5 6" id="KW-0472">Membrane</keyword>
<dbReference type="Pfam" id="PF01027">
    <property type="entry name" value="Bax1-I"/>
    <property type="match status" value="1"/>
</dbReference>
<comment type="similarity">
    <text evidence="2 6">Belongs to the BI1 family.</text>
</comment>
<feature type="transmembrane region" description="Helical" evidence="6">
    <location>
        <begin position="191"/>
        <end position="209"/>
    </location>
</feature>
<evidence type="ECO:0000313" key="7">
    <source>
        <dbReference type="EMBL" id="RDV04235.1"/>
    </source>
</evidence>
<protein>
    <submittedName>
        <fullName evidence="7">BAX inhibitor (BI)-1/YccA family protein</fullName>
    </submittedName>
</protein>
<evidence type="ECO:0000256" key="1">
    <source>
        <dbReference type="ARBA" id="ARBA00004141"/>
    </source>
</evidence>
<feature type="transmembrane region" description="Helical" evidence="6">
    <location>
        <begin position="230"/>
        <end position="252"/>
    </location>
</feature>
<feature type="transmembrane region" description="Helical" evidence="6">
    <location>
        <begin position="109"/>
        <end position="130"/>
    </location>
</feature>
<evidence type="ECO:0000313" key="8">
    <source>
        <dbReference type="Proteomes" id="UP000263993"/>
    </source>
</evidence>
<dbReference type="PANTHER" id="PTHR23291:SF50">
    <property type="entry name" value="PROTEIN LIFEGUARD 4"/>
    <property type="match status" value="1"/>
</dbReference>
<dbReference type="GO" id="GO:0005886">
    <property type="term" value="C:plasma membrane"/>
    <property type="evidence" value="ECO:0007669"/>
    <property type="project" value="TreeGrafter"/>
</dbReference>
<dbReference type="Proteomes" id="UP000263993">
    <property type="component" value="Unassembled WGS sequence"/>
</dbReference>
<proteinExistence type="inferred from homology"/>
<evidence type="ECO:0000256" key="3">
    <source>
        <dbReference type="ARBA" id="ARBA00022692"/>
    </source>
</evidence>
<comment type="subcellular location">
    <subcellularLocation>
        <location evidence="1">Membrane</location>
        <topology evidence="1">Multi-pass membrane protein</topology>
    </subcellularLocation>
</comment>
<dbReference type="CDD" id="cd10432">
    <property type="entry name" value="BI-1-like_bacterial"/>
    <property type="match status" value="1"/>
</dbReference>
<evidence type="ECO:0000256" key="2">
    <source>
        <dbReference type="ARBA" id="ARBA00010350"/>
    </source>
</evidence>
<accession>A0A371B9F1</accession>
<dbReference type="OrthoDB" id="9793828at2"/>
<organism evidence="7 8">
    <name type="scientific">Undibacter mobilis</name>
    <dbReference type="NCBI Taxonomy" id="2292256"/>
    <lineage>
        <taxon>Bacteria</taxon>
        <taxon>Pseudomonadati</taxon>
        <taxon>Pseudomonadota</taxon>
        <taxon>Alphaproteobacteria</taxon>
        <taxon>Hyphomicrobiales</taxon>
        <taxon>Nitrobacteraceae</taxon>
        <taxon>Undibacter</taxon>
    </lineage>
</organism>